<dbReference type="EMBL" id="JACSQT010000011">
    <property type="protein sequence ID" value="MBD7939043.1"/>
    <property type="molecule type" value="Genomic_DNA"/>
</dbReference>
<protein>
    <submittedName>
        <fullName evidence="2">Uncharacterized protein</fullName>
    </submittedName>
</protein>
<keyword evidence="1" id="KW-0812">Transmembrane</keyword>
<dbReference type="Proteomes" id="UP000657931">
    <property type="component" value="Unassembled WGS sequence"/>
</dbReference>
<feature type="transmembrane region" description="Helical" evidence="1">
    <location>
        <begin position="6"/>
        <end position="24"/>
    </location>
</feature>
<feature type="transmembrane region" description="Helical" evidence="1">
    <location>
        <begin position="69"/>
        <end position="88"/>
    </location>
</feature>
<evidence type="ECO:0000256" key="1">
    <source>
        <dbReference type="SAM" id="Phobius"/>
    </source>
</evidence>
<organism evidence="2 3">
    <name type="scientific">Cytobacillus stercorigallinarum</name>
    <dbReference type="NCBI Taxonomy" id="2762240"/>
    <lineage>
        <taxon>Bacteria</taxon>
        <taxon>Bacillati</taxon>
        <taxon>Bacillota</taxon>
        <taxon>Bacilli</taxon>
        <taxon>Bacillales</taxon>
        <taxon>Bacillaceae</taxon>
        <taxon>Cytobacillus</taxon>
    </lineage>
</organism>
<evidence type="ECO:0000313" key="2">
    <source>
        <dbReference type="EMBL" id="MBD7939043.1"/>
    </source>
</evidence>
<evidence type="ECO:0000313" key="3">
    <source>
        <dbReference type="Proteomes" id="UP000657931"/>
    </source>
</evidence>
<comment type="caution">
    <text evidence="2">The sequence shown here is derived from an EMBL/GenBank/DDBJ whole genome shotgun (WGS) entry which is preliminary data.</text>
</comment>
<accession>A0ABR8QU57</accession>
<proteinExistence type="predicted"/>
<keyword evidence="1" id="KW-1133">Transmembrane helix</keyword>
<keyword evidence="3" id="KW-1185">Reference proteome</keyword>
<gene>
    <name evidence="2" type="ORF">H9655_18555</name>
</gene>
<sequence length="109" mass="12656">MEVILGSGLLFCYIYVTYFLFNLLPKIIARRTNDFVRQILSSWIIVVISSFIISQMTKGHLAVSILFDSIFYFSIVITLGLSILYFIIRIVNPLLYKKIINKIQVNMNQ</sequence>
<reference evidence="2 3" key="1">
    <citation type="submission" date="2020-08" db="EMBL/GenBank/DDBJ databases">
        <title>A Genomic Blueprint of the Chicken Gut Microbiome.</title>
        <authorList>
            <person name="Gilroy R."/>
            <person name="Ravi A."/>
            <person name="Getino M."/>
            <person name="Pursley I."/>
            <person name="Horton D.L."/>
            <person name="Alikhan N.-F."/>
            <person name="Baker D."/>
            <person name="Gharbi K."/>
            <person name="Hall N."/>
            <person name="Watson M."/>
            <person name="Adriaenssens E.M."/>
            <person name="Foster-Nyarko E."/>
            <person name="Jarju S."/>
            <person name="Secka A."/>
            <person name="Antonio M."/>
            <person name="Oren A."/>
            <person name="Chaudhuri R."/>
            <person name="La Ragione R.M."/>
            <person name="Hildebrand F."/>
            <person name="Pallen M.J."/>
        </authorList>
    </citation>
    <scope>NUCLEOTIDE SEQUENCE [LARGE SCALE GENOMIC DNA]</scope>
    <source>
        <strain evidence="2 3">Sa5YUA1</strain>
    </source>
</reference>
<name>A0ABR8QU57_9BACI</name>
<keyword evidence="1" id="KW-0472">Membrane</keyword>
<dbReference type="RefSeq" id="WP_191816743.1">
    <property type="nucleotide sequence ID" value="NZ_JACSQT010000011.1"/>
</dbReference>
<feature type="transmembrane region" description="Helical" evidence="1">
    <location>
        <begin position="36"/>
        <end position="57"/>
    </location>
</feature>